<dbReference type="PANTHER" id="PTHR44791:SF1">
    <property type="entry name" value="TELOMERASE PROTEIN COMPONENT 1"/>
    <property type="match status" value="1"/>
</dbReference>
<organism evidence="1 2">
    <name type="scientific">Scyliorhinus torazame</name>
    <name type="common">Cloudy catshark</name>
    <name type="synonym">Catulus torazame</name>
    <dbReference type="NCBI Taxonomy" id="75743"/>
    <lineage>
        <taxon>Eukaryota</taxon>
        <taxon>Metazoa</taxon>
        <taxon>Chordata</taxon>
        <taxon>Craniata</taxon>
        <taxon>Vertebrata</taxon>
        <taxon>Chondrichthyes</taxon>
        <taxon>Elasmobranchii</taxon>
        <taxon>Galeomorphii</taxon>
        <taxon>Galeoidea</taxon>
        <taxon>Carcharhiniformes</taxon>
        <taxon>Scyliorhinidae</taxon>
        <taxon>Scyliorhinus</taxon>
    </lineage>
</organism>
<feature type="non-terminal residue" evidence="1">
    <location>
        <position position="91"/>
    </location>
</feature>
<dbReference type="InterPro" id="IPR052652">
    <property type="entry name" value="Telomerase_Complex_Comp"/>
</dbReference>
<evidence type="ECO:0000313" key="1">
    <source>
        <dbReference type="EMBL" id="GCB84042.1"/>
    </source>
</evidence>
<protein>
    <submittedName>
        <fullName evidence="1">Uncharacterized protein</fullName>
    </submittedName>
</protein>
<feature type="non-terminal residue" evidence="1">
    <location>
        <position position="1"/>
    </location>
</feature>
<dbReference type="PANTHER" id="PTHR44791">
    <property type="entry name" value="TELOMERASE PROTEIN COMPONENT 1 TEP1"/>
    <property type="match status" value="1"/>
</dbReference>
<gene>
    <name evidence="1" type="ORF">scyTo_0024674</name>
</gene>
<evidence type="ECO:0000313" key="2">
    <source>
        <dbReference type="Proteomes" id="UP000288216"/>
    </source>
</evidence>
<reference evidence="1 2" key="1">
    <citation type="journal article" date="2018" name="Nat. Ecol. Evol.">
        <title>Shark genomes provide insights into elasmobranch evolution and the origin of vertebrates.</title>
        <authorList>
            <person name="Hara Y"/>
            <person name="Yamaguchi K"/>
            <person name="Onimaru K"/>
            <person name="Kadota M"/>
            <person name="Koyanagi M"/>
            <person name="Keeley SD"/>
            <person name="Tatsumi K"/>
            <person name="Tanaka K"/>
            <person name="Motone F"/>
            <person name="Kageyama Y"/>
            <person name="Nozu R"/>
            <person name="Adachi N"/>
            <person name="Nishimura O"/>
            <person name="Nakagawa R"/>
            <person name="Tanegashima C"/>
            <person name="Kiyatake I"/>
            <person name="Matsumoto R"/>
            <person name="Murakumo K"/>
            <person name="Nishida K"/>
            <person name="Terakita A"/>
            <person name="Kuratani S"/>
            <person name="Sato K"/>
            <person name="Hyodo S Kuraku.S."/>
        </authorList>
    </citation>
    <scope>NUCLEOTIDE SEQUENCE [LARGE SCALE GENOMIC DNA]</scope>
</reference>
<dbReference type="GO" id="GO:0003720">
    <property type="term" value="F:telomerase activity"/>
    <property type="evidence" value="ECO:0007669"/>
    <property type="project" value="TreeGrafter"/>
</dbReference>
<dbReference type="STRING" id="75743.A0A401QFC2"/>
<sequence length="91" mass="10418">RVTLVLSVTAESPLHSALARRKESIKVLLGPLEPLDRSEIVRRSLAVYGKKLEESAFNNQMRQLVMKKESHNPLFLKLASEELREFGIFEK</sequence>
<dbReference type="OrthoDB" id="427368at2759"/>
<keyword evidence="2" id="KW-1185">Reference proteome</keyword>
<dbReference type="GO" id="GO:0070034">
    <property type="term" value="F:telomerase RNA binding"/>
    <property type="evidence" value="ECO:0007669"/>
    <property type="project" value="TreeGrafter"/>
</dbReference>
<proteinExistence type="predicted"/>
<accession>A0A401QFC2</accession>
<dbReference type="GO" id="GO:0005697">
    <property type="term" value="C:telomerase holoenzyme complex"/>
    <property type="evidence" value="ECO:0007669"/>
    <property type="project" value="TreeGrafter"/>
</dbReference>
<dbReference type="GO" id="GO:0000722">
    <property type="term" value="P:telomere maintenance via recombination"/>
    <property type="evidence" value="ECO:0007669"/>
    <property type="project" value="TreeGrafter"/>
</dbReference>
<name>A0A401QFC2_SCYTO</name>
<comment type="caution">
    <text evidence="1">The sequence shown here is derived from an EMBL/GenBank/DDBJ whole genome shotgun (WGS) entry which is preliminary data.</text>
</comment>
<dbReference type="Proteomes" id="UP000288216">
    <property type="component" value="Unassembled WGS sequence"/>
</dbReference>
<dbReference type="EMBL" id="BFAA01052988">
    <property type="protein sequence ID" value="GCB84042.1"/>
    <property type="molecule type" value="Genomic_DNA"/>
</dbReference>
<dbReference type="AlphaFoldDB" id="A0A401QFC2"/>